<reference evidence="3" key="2">
    <citation type="journal article" date="2016" name="Sci. Rep.">
        <title>Dictyocaulus viviparus genome, variome and transcriptome elucidate lungworm biology and support future intervention.</title>
        <authorList>
            <person name="McNulty S.N."/>
            <person name="Strube C."/>
            <person name="Rosa B.A."/>
            <person name="Martin J.C."/>
            <person name="Tyagi R."/>
            <person name="Choi Y.J."/>
            <person name="Wang Q."/>
            <person name="Hallsworth Pepin K."/>
            <person name="Zhang X."/>
            <person name="Ozersky P."/>
            <person name="Wilson R.K."/>
            <person name="Sternberg P.W."/>
            <person name="Gasser R.B."/>
            <person name="Mitreva M."/>
        </authorList>
    </citation>
    <scope>NUCLEOTIDE SEQUENCE [LARGE SCALE GENOMIC DNA]</scope>
    <source>
        <strain evidence="3">HannoverDv2000</strain>
    </source>
</reference>
<organism evidence="2 3">
    <name type="scientific">Dictyocaulus viviparus</name>
    <name type="common">Bovine lungworm</name>
    <dbReference type="NCBI Taxonomy" id="29172"/>
    <lineage>
        <taxon>Eukaryota</taxon>
        <taxon>Metazoa</taxon>
        <taxon>Ecdysozoa</taxon>
        <taxon>Nematoda</taxon>
        <taxon>Chromadorea</taxon>
        <taxon>Rhabditida</taxon>
        <taxon>Rhabditina</taxon>
        <taxon>Rhabditomorpha</taxon>
        <taxon>Strongyloidea</taxon>
        <taxon>Metastrongylidae</taxon>
        <taxon>Dictyocaulus</taxon>
    </lineage>
</organism>
<proteinExistence type="predicted"/>
<reference evidence="2 3" key="1">
    <citation type="submission" date="2013-11" db="EMBL/GenBank/DDBJ databases">
        <title>Draft genome of the bovine lungworm Dictyocaulus viviparus.</title>
        <authorList>
            <person name="Mitreva M."/>
        </authorList>
    </citation>
    <scope>NUCLEOTIDE SEQUENCE [LARGE SCALE GENOMIC DNA]</scope>
    <source>
        <strain evidence="2 3">HannoverDv2000</strain>
    </source>
</reference>
<evidence type="ECO:0000313" key="3">
    <source>
        <dbReference type="Proteomes" id="UP000053766"/>
    </source>
</evidence>
<keyword evidence="3" id="KW-1185">Reference proteome</keyword>
<dbReference type="OrthoDB" id="154356at2759"/>
<gene>
    <name evidence="2" type="ORF">DICVIV_04741</name>
</gene>
<feature type="compositionally biased region" description="Polar residues" evidence="1">
    <location>
        <begin position="1"/>
        <end position="29"/>
    </location>
</feature>
<dbReference type="EMBL" id="KN716245">
    <property type="protein sequence ID" value="KJH49111.1"/>
    <property type="molecule type" value="Genomic_DNA"/>
</dbReference>
<protein>
    <submittedName>
        <fullName evidence="2">Uncharacterized protein</fullName>
    </submittedName>
</protein>
<sequence>MADEQMTSENEVMNNTSYHDYHQQQQRGISLSRAGLQNEPSVCVMRDDIQLPLSTLQQNLIQGNTLVRNFFNVLKEKDCLFEKPHGQEFEKT</sequence>
<dbReference type="AlphaFoldDB" id="A0A0D8Y3F0"/>
<evidence type="ECO:0000256" key="1">
    <source>
        <dbReference type="SAM" id="MobiDB-lite"/>
    </source>
</evidence>
<name>A0A0D8Y3F0_DICVI</name>
<feature type="region of interest" description="Disordered" evidence="1">
    <location>
        <begin position="1"/>
        <end position="32"/>
    </location>
</feature>
<dbReference type="Proteomes" id="UP000053766">
    <property type="component" value="Unassembled WGS sequence"/>
</dbReference>
<accession>A0A0D8Y3F0</accession>
<evidence type="ECO:0000313" key="2">
    <source>
        <dbReference type="EMBL" id="KJH49111.1"/>
    </source>
</evidence>